<dbReference type="EMBL" id="JAAXOS010000017">
    <property type="protein sequence ID" value="NKY30274.1"/>
    <property type="molecule type" value="Genomic_DNA"/>
</dbReference>
<dbReference type="AlphaFoldDB" id="A0A7X6L9K5"/>
<feature type="binding site" evidence="5">
    <location>
        <position position="132"/>
    </location>
    <ligand>
        <name>Mg(2+)</name>
        <dbReference type="ChEBI" id="CHEBI:18420"/>
    </ligand>
</feature>
<evidence type="ECO:0000256" key="2">
    <source>
        <dbReference type="ARBA" id="ARBA00022723"/>
    </source>
</evidence>
<comment type="cofactor">
    <cofactor evidence="1">
        <name>Mg(2+)</name>
        <dbReference type="ChEBI" id="CHEBI:18420"/>
    </cofactor>
</comment>
<dbReference type="GO" id="GO:0000287">
    <property type="term" value="F:magnesium ion binding"/>
    <property type="evidence" value="ECO:0007669"/>
    <property type="project" value="TreeGrafter"/>
</dbReference>
<name>A0A7X6L9K5_9NOCA</name>
<protein>
    <submittedName>
        <fullName evidence="7">CoA ester lyase</fullName>
    </submittedName>
</protein>
<feature type="binding site" evidence="4">
    <location>
        <position position="66"/>
    </location>
    <ligand>
        <name>substrate</name>
    </ligand>
</feature>
<evidence type="ECO:0000256" key="1">
    <source>
        <dbReference type="ARBA" id="ARBA00001946"/>
    </source>
</evidence>
<keyword evidence="2 5" id="KW-0479">Metal-binding</keyword>
<evidence type="ECO:0000256" key="5">
    <source>
        <dbReference type="PIRSR" id="PIRSR015582-2"/>
    </source>
</evidence>
<dbReference type="FunFam" id="3.20.20.60:FF:000013">
    <property type="entry name" value="Citrate lyase beta subunit"/>
    <property type="match status" value="1"/>
</dbReference>
<dbReference type="GO" id="GO:0016829">
    <property type="term" value="F:lyase activity"/>
    <property type="evidence" value="ECO:0007669"/>
    <property type="project" value="UniProtKB-KW"/>
</dbReference>
<dbReference type="RefSeq" id="WP_062976511.1">
    <property type="nucleotide sequence ID" value="NZ_JAAXOS010000017.1"/>
</dbReference>
<feature type="binding site" evidence="5">
    <location>
        <position position="159"/>
    </location>
    <ligand>
        <name>Mg(2+)</name>
        <dbReference type="ChEBI" id="CHEBI:18420"/>
    </ligand>
</feature>
<dbReference type="SUPFAM" id="SSF51621">
    <property type="entry name" value="Phosphoenolpyruvate/pyruvate domain"/>
    <property type="match status" value="1"/>
</dbReference>
<dbReference type="InterPro" id="IPR005000">
    <property type="entry name" value="Aldolase/citrate-lyase_domain"/>
</dbReference>
<feature type="binding site" evidence="4">
    <location>
        <position position="132"/>
    </location>
    <ligand>
        <name>substrate</name>
    </ligand>
</feature>
<dbReference type="Proteomes" id="UP000540698">
    <property type="component" value="Unassembled WGS sequence"/>
</dbReference>
<accession>A0A7X6L9K5</accession>
<dbReference type="InterPro" id="IPR015813">
    <property type="entry name" value="Pyrv/PenolPyrv_kinase-like_dom"/>
</dbReference>
<evidence type="ECO:0000259" key="6">
    <source>
        <dbReference type="Pfam" id="PF03328"/>
    </source>
</evidence>
<evidence type="ECO:0000256" key="3">
    <source>
        <dbReference type="ARBA" id="ARBA00022842"/>
    </source>
</evidence>
<dbReference type="GO" id="GO:0006107">
    <property type="term" value="P:oxaloacetate metabolic process"/>
    <property type="evidence" value="ECO:0007669"/>
    <property type="project" value="TreeGrafter"/>
</dbReference>
<proteinExistence type="predicted"/>
<keyword evidence="7" id="KW-0456">Lyase</keyword>
<dbReference type="PIRSF" id="PIRSF015582">
    <property type="entry name" value="Cit_lyase_B"/>
    <property type="match status" value="1"/>
</dbReference>
<sequence>MKPRRSVLACPGSNTKMIAKAKTLPVDEVFLDLEDAVAPVAKAEARANIVAALNDSGWGTQLRVVRVNDWTTEWTYADVISVVEGAGAALDAILLPKVTDAGQVRALDLLLTQLEKACGLDAGRIGIEPQIENAAGLRAIDAIATASPRVQTLVFGPADFMASINMRTLVVGEQPEGYDTGDAYHHILMTILLAARAHVLQAIDGPYLQIRDVEGFRRAAARTAALGFDGKWVLHPGQIEAANEIFSPRQSDYDRAEEILYAYAFHTSAAGGARGAVMLGDEMIDEASAKMAHVIAEKGRAAGMTRTTRFTPPRDASE</sequence>
<gene>
    <name evidence="7" type="ORF">HGB38_29265</name>
</gene>
<feature type="domain" description="HpcH/HpaI aldolase/citrate lyase" evidence="6">
    <location>
        <begin position="5"/>
        <end position="236"/>
    </location>
</feature>
<dbReference type="Pfam" id="PF03328">
    <property type="entry name" value="HpcH_HpaI"/>
    <property type="match status" value="1"/>
</dbReference>
<evidence type="ECO:0000313" key="7">
    <source>
        <dbReference type="EMBL" id="NKY30274.1"/>
    </source>
</evidence>
<organism evidence="7 8">
    <name type="scientific">Nocardia gamkensis</name>
    <dbReference type="NCBI Taxonomy" id="352869"/>
    <lineage>
        <taxon>Bacteria</taxon>
        <taxon>Bacillati</taxon>
        <taxon>Actinomycetota</taxon>
        <taxon>Actinomycetes</taxon>
        <taxon>Mycobacteriales</taxon>
        <taxon>Nocardiaceae</taxon>
        <taxon>Nocardia</taxon>
    </lineage>
</organism>
<comment type="caution">
    <text evidence="7">The sequence shown here is derived from an EMBL/GenBank/DDBJ whole genome shotgun (WGS) entry which is preliminary data.</text>
</comment>
<evidence type="ECO:0000256" key="4">
    <source>
        <dbReference type="PIRSR" id="PIRSR015582-1"/>
    </source>
</evidence>
<evidence type="ECO:0000313" key="8">
    <source>
        <dbReference type="Proteomes" id="UP000540698"/>
    </source>
</evidence>
<dbReference type="PANTHER" id="PTHR32308">
    <property type="entry name" value="LYASE BETA SUBUNIT, PUTATIVE (AFU_ORTHOLOGUE AFUA_4G13030)-RELATED"/>
    <property type="match status" value="1"/>
</dbReference>
<dbReference type="InterPro" id="IPR011206">
    <property type="entry name" value="Citrate_lyase_beta/mcl1/mcl2"/>
</dbReference>
<dbReference type="Gene3D" id="3.20.20.60">
    <property type="entry name" value="Phosphoenolpyruvate-binding domains"/>
    <property type="match status" value="1"/>
</dbReference>
<keyword evidence="8" id="KW-1185">Reference proteome</keyword>
<dbReference type="PANTHER" id="PTHR32308:SF10">
    <property type="entry name" value="CITRATE LYASE SUBUNIT BETA"/>
    <property type="match status" value="1"/>
</dbReference>
<keyword evidence="3 5" id="KW-0460">Magnesium</keyword>
<reference evidence="7 8" key="1">
    <citation type="submission" date="2020-04" db="EMBL/GenBank/DDBJ databases">
        <title>MicrobeNet Type strains.</title>
        <authorList>
            <person name="Nicholson A.C."/>
        </authorList>
    </citation>
    <scope>NUCLEOTIDE SEQUENCE [LARGE SCALE GENOMIC DNA]</scope>
    <source>
        <strain evidence="7 8">DSM 44956</strain>
    </source>
</reference>
<dbReference type="InterPro" id="IPR040442">
    <property type="entry name" value="Pyrv_kinase-like_dom_sf"/>
</dbReference>